<dbReference type="PRINTS" id="PR00081">
    <property type="entry name" value="GDHRDH"/>
</dbReference>
<dbReference type="Gene3D" id="3.40.50.720">
    <property type="entry name" value="NAD(P)-binding Rossmann-like Domain"/>
    <property type="match status" value="1"/>
</dbReference>
<dbReference type="Pfam" id="PF00106">
    <property type="entry name" value="adh_short"/>
    <property type="match status" value="1"/>
</dbReference>
<dbReference type="GO" id="GO:0016491">
    <property type="term" value="F:oxidoreductase activity"/>
    <property type="evidence" value="ECO:0007669"/>
    <property type="project" value="UniProtKB-KW"/>
</dbReference>
<proteinExistence type="inferred from homology"/>
<dbReference type="Proteomes" id="UP000244093">
    <property type="component" value="Unassembled WGS sequence"/>
</dbReference>
<comment type="similarity">
    <text evidence="1 3">Belongs to the short-chain dehydrogenases/reductases (SDR) family.</text>
</comment>
<dbReference type="SUPFAM" id="SSF51735">
    <property type="entry name" value="NAD(P)-binding Rossmann-fold domains"/>
    <property type="match status" value="1"/>
</dbReference>
<dbReference type="InterPro" id="IPR036291">
    <property type="entry name" value="NAD(P)-bd_dom_sf"/>
</dbReference>
<reference evidence="4 5" key="1">
    <citation type="journal article" date="2018" name="Syst. Appl. Microbiol.">
        <title>A new symbiotic nanoarchaeote (Candidatus Nanoclepta minutus) and its host (Zestosphaera tikiterensis gen. nov., sp. nov.) from a New Zealand hot spring.</title>
        <authorList>
            <person name="St John E."/>
            <person name="Liu Y."/>
            <person name="Podar M."/>
            <person name="Stott M.B."/>
            <person name="Meneghin J."/>
            <person name="Chen Z."/>
            <person name="Lagutin K."/>
            <person name="Mitchell K."/>
            <person name="Reysenbach A.L."/>
        </authorList>
    </citation>
    <scope>NUCLEOTIDE SEQUENCE [LARGE SCALE GENOMIC DNA]</scope>
    <source>
        <strain evidence="4">NZ3</strain>
    </source>
</reference>
<dbReference type="PANTHER" id="PTHR44196:SF1">
    <property type="entry name" value="DEHYDROGENASE_REDUCTASE SDR FAMILY MEMBER 7B"/>
    <property type="match status" value="1"/>
</dbReference>
<evidence type="ECO:0000256" key="2">
    <source>
        <dbReference type="ARBA" id="ARBA00023002"/>
    </source>
</evidence>
<name>A0A2R7Y8L1_9CREN</name>
<dbReference type="PRINTS" id="PR00080">
    <property type="entry name" value="SDRFAMILY"/>
</dbReference>
<accession>A0A2R7Y8L1</accession>
<evidence type="ECO:0000313" key="5">
    <source>
        <dbReference type="Proteomes" id="UP000244093"/>
    </source>
</evidence>
<evidence type="ECO:0008006" key="6">
    <source>
        <dbReference type="Google" id="ProtNLM"/>
    </source>
</evidence>
<comment type="caution">
    <text evidence="4">The sequence shown here is derived from an EMBL/GenBank/DDBJ whole genome shotgun (WGS) entry which is preliminary data.</text>
</comment>
<dbReference type="AlphaFoldDB" id="A0A2R7Y8L1"/>
<dbReference type="GO" id="GO:0016020">
    <property type="term" value="C:membrane"/>
    <property type="evidence" value="ECO:0007669"/>
    <property type="project" value="TreeGrafter"/>
</dbReference>
<organism evidence="4 5">
    <name type="scientific">Zestosphaera tikiterensis</name>
    <dbReference type="NCBI Taxonomy" id="1973259"/>
    <lineage>
        <taxon>Archaea</taxon>
        <taxon>Thermoproteota</taxon>
        <taxon>Thermoprotei</taxon>
        <taxon>Desulfurococcales</taxon>
        <taxon>Desulfurococcaceae</taxon>
        <taxon>Zestosphaera</taxon>
    </lineage>
</organism>
<dbReference type="PANTHER" id="PTHR44196">
    <property type="entry name" value="DEHYDROGENASE/REDUCTASE SDR FAMILY MEMBER 7B"/>
    <property type="match status" value="1"/>
</dbReference>
<evidence type="ECO:0000256" key="1">
    <source>
        <dbReference type="ARBA" id="ARBA00006484"/>
    </source>
</evidence>
<evidence type="ECO:0000313" key="4">
    <source>
        <dbReference type="EMBL" id="PUA33863.1"/>
    </source>
</evidence>
<dbReference type="InterPro" id="IPR002347">
    <property type="entry name" value="SDR_fam"/>
</dbReference>
<gene>
    <name evidence="4" type="ORF">B7O98_00110</name>
</gene>
<keyword evidence="2" id="KW-0560">Oxidoreductase</keyword>
<evidence type="ECO:0000256" key="3">
    <source>
        <dbReference type="RuleBase" id="RU000363"/>
    </source>
</evidence>
<dbReference type="EMBL" id="NBVN01000001">
    <property type="protein sequence ID" value="PUA33863.1"/>
    <property type="molecule type" value="Genomic_DNA"/>
</dbReference>
<protein>
    <recommendedName>
        <fullName evidence="6">Short-chain dehydrogenase</fullName>
    </recommendedName>
</protein>
<sequence>MLQTLNSYLSLLHHLYYWVLCLKVLITGASSGIGRSLVFEFCREEGNVVLGVGRNEESLKKIKSEFTGCFEYVKADLSDVKNVDYVVQAAKNLLGNVDVLINNAGFGIYKEVVNHSVEEVLNLTMVNFVTPIALIIKALPLMRSGSTVVNVITAGVHVLMSKLPIYGASKAALHYATEALRNELSKQGINVISVYPGYISTEFHTRAGVKEPQKGASPDEVAKAIIKALKKRKKRVYVPAYVNLARVFGPHLVKI</sequence>